<gene>
    <name evidence="1" type="ORF">DDT42_01813</name>
</gene>
<evidence type="ECO:0000313" key="1">
    <source>
        <dbReference type="EMBL" id="MBT9145935.1"/>
    </source>
</evidence>
<sequence>MGKNKDIWGFEPYLQWGNISVVVPYLRHYVIFDTNDAYFSYIRRIIEFYDDSHVLPTLLATGGLGALLAERDKIGGATLGAIIGLAISDKSKERPFGIGIVCSNCFSSYNLHIPQGSKKFRCPVCNAYLEIRIWRNRCVA</sequence>
<dbReference type="EMBL" id="QLTW01000234">
    <property type="protein sequence ID" value="MBT9145935.1"/>
    <property type="molecule type" value="Genomic_DNA"/>
</dbReference>
<reference evidence="1 2" key="1">
    <citation type="journal article" date="2021" name="bioRxiv">
        <title>Unique metabolic strategies in Hadean analogues reveal hints for primordial physiology.</title>
        <authorList>
            <person name="Nobu M.K."/>
            <person name="Nakai R."/>
            <person name="Tamazawa S."/>
            <person name="Mori H."/>
            <person name="Toyoda A."/>
            <person name="Ijiri A."/>
            <person name="Suzuki S."/>
            <person name="Kurokawa K."/>
            <person name="Kamagata Y."/>
            <person name="Tamaki H."/>
        </authorList>
    </citation>
    <scope>NUCLEOTIDE SEQUENCE [LARGE SCALE GENOMIC DNA]</scope>
    <source>
        <strain evidence="1">BS525</strain>
    </source>
</reference>
<accession>A0A9E2F718</accession>
<organism evidence="1 2">
    <name type="scientific">Psychracetigena formicireducens</name>
    <dbReference type="NCBI Taxonomy" id="2986056"/>
    <lineage>
        <taxon>Bacteria</taxon>
        <taxon>Bacillati</taxon>
        <taxon>Candidatus Lithacetigenota</taxon>
        <taxon>Candidatus Psychracetigena</taxon>
    </lineage>
</organism>
<comment type="caution">
    <text evidence="1">The sequence shown here is derived from an EMBL/GenBank/DDBJ whole genome shotgun (WGS) entry which is preliminary data.</text>
</comment>
<proteinExistence type="predicted"/>
<dbReference type="NCBIfam" id="TIGR01053">
    <property type="entry name" value="LSD1"/>
    <property type="match status" value="1"/>
</dbReference>
<name>A0A9E2F718_PSYF1</name>
<evidence type="ECO:0000313" key="2">
    <source>
        <dbReference type="Proteomes" id="UP000811545"/>
    </source>
</evidence>
<protein>
    <submittedName>
        <fullName evidence="1">Uncharacterized protein</fullName>
    </submittedName>
</protein>
<dbReference type="Proteomes" id="UP000811545">
    <property type="component" value="Unassembled WGS sequence"/>
</dbReference>
<dbReference type="AlphaFoldDB" id="A0A9E2F718"/>